<gene>
    <name evidence="1" type="ORF">GCM10009017_26240</name>
</gene>
<organism evidence="1 2">
    <name type="scientific">Halarchaeum rubridurum</name>
    <dbReference type="NCBI Taxonomy" id="489911"/>
    <lineage>
        <taxon>Archaea</taxon>
        <taxon>Methanobacteriati</taxon>
        <taxon>Methanobacteriota</taxon>
        <taxon>Stenosarchaea group</taxon>
        <taxon>Halobacteria</taxon>
        <taxon>Halobacteriales</taxon>
        <taxon>Halobacteriaceae</taxon>
    </lineage>
</organism>
<keyword evidence="2" id="KW-1185">Reference proteome</keyword>
<accession>A0A830G4J7</accession>
<sequence>MVIEESEPRIDQADKQLAKLKLVIAVGEPDNAVRTELALL</sequence>
<dbReference type="Proteomes" id="UP000614609">
    <property type="component" value="Unassembled WGS sequence"/>
</dbReference>
<reference evidence="1" key="1">
    <citation type="journal article" date="2014" name="Int. J. Syst. Evol. Microbiol.">
        <title>Complete genome sequence of Corynebacterium casei LMG S-19264T (=DSM 44701T), isolated from a smear-ripened cheese.</title>
        <authorList>
            <consortium name="US DOE Joint Genome Institute (JGI-PGF)"/>
            <person name="Walter F."/>
            <person name="Albersmeier A."/>
            <person name="Kalinowski J."/>
            <person name="Ruckert C."/>
        </authorList>
    </citation>
    <scope>NUCLEOTIDE SEQUENCE</scope>
    <source>
        <strain evidence="1">JCM 16108</strain>
    </source>
</reference>
<name>A0A830G4J7_9EURY</name>
<protein>
    <submittedName>
        <fullName evidence="1">Uncharacterized protein</fullName>
    </submittedName>
</protein>
<dbReference type="EMBL" id="BMOO01000008">
    <property type="protein sequence ID" value="GGM75043.1"/>
    <property type="molecule type" value="Genomic_DNA"/>
</dbReference>
<evidence type="ECO:0000313" key="1">
    <source>
        <dbReference type="EMBL" id="GGM75043.1"/>
    </source>
</evidence>
<proteinExistence type="predicted"/>
<evidence type="ECO:0000313" key="2">
    <source>
        <dbReference type="Proteomes" id="UP000614609"/>
    </source>
</evidence>
<dbReference type="AlphaFoldDB" id="A0A830G4J7"/>
<reference evidence="1" key="2">
    <citation type="submission" date="2020-09" db="EMBL/GenBank/DDBJ databases">
        <authorList>
            <person name="Sun Q."/>
            <person name="Ohkuma M."/>
        </authorList>
    </citation>
    <scope>NUCLEOTIDE SEQUENCE</scope>
    <source>
        <strain evidence="1">JCM 16108</strain>
    </source>
</reference>
<comment type="caution">
    <text evidence="1">The sequence shown here is derived from an EMBL/GenBank/DDBJ whole genome shotgun (WGS) entry which is preliminary data.</text>
</comment>